<dbReference type="AlphaFoldDB" id="A0A238F4G9"/>
<evidence type="ECO:0000313" key="2">
    <source>
        <dbReference type="EMBL" id="SCV66911.1"/>
    </source>
</evidence>
<dbReference type="EMBL" id="FMSP01000001">
    <property type="protein sequence ID" value="SCV66911.1"/>
    <property type="molecule type" value="Genomic_DNA"/>
</dbReference>
<protein>
    <submittedName>
        <fullName evidence="2">BQ2448_5557 protein</fullName>
    </submittedName>
</protein>
<proteinExistence type="predicted"/>
<sequence length="181" mass="20158">MHTDLKRVSSCLRTSTVADLRSGVSPCPCDVGRIDVIKGQRAVRFPKDANLDTLAANGLTVGKTLCQVEKLFAPFKNGVIQCTLTGFFSDAEGVRLFDEEIAAFGKVLARRTQYIGKTKHISGVYDFVLALKDADNLPPFWVTCPYRSRRRRRRTQARFRDLRFGPHDQKTSNGAYSGCPA</sequence>
<dbReference type="STRING" id="269621.A0A238F4G9"/>
<feature type="region of interest" description="Disordered" evidence="1">
    <location>
        <begin position="157"/>
        <end position="181"/>
    </location>
</feature>
<feature type="compositionally biased region" description="Basic and acidic residues" evidence="1">
    <location>
        <begin position="158"/>
        <end position="170"/>
    </location>
</feature>
<keyword evidence="3" id="KW-1185">Reference proteome</keyword>
<organism evidence="2 3">
    <name type="scientific">Microbotryum intermedium</name>
    <dbReference type="NCBI Taxonomy" id="269621"/>
    <lineage>
        <taxon>Eukaryota</taxon>
        <taxon>Fungi</taxon>
        <taxon>Dikarya</taxon>
        <taxon>Basidiomycota</taxon>
        <taxon>Pucciniomycotina</taxon>
        <taxon>Microbotryomycetes</taxon>
        <taxon>Microbotryales</taxon>
        <taxon>Microbotryaceae</taxon>
        <taxon>Microbotryum</taxon>
    </lineage>
</organism>
<name>A0A238F4G9_9BASI</name>
<evidence type="ECO:0000313" key="3">
    <source>
        <dbReference type="Proteomes" id="UP000198372"/>
    </source>
</evidence>
<dbReference type="Proteomes" id="UP000198372">
    <property type="component" value="Unassembled WGS sequence"/>
</dbReference>
<accession>A0A238F4G9</accession>
<reference evidence="3" key="1">
    <citation type="submission" date="2016-09" db="EMBL/GenBank/DDBJ databases">
        <authorList>
            <person name="Jeantristanb JTB J.-T."/>
            <person name="Ricardo R."/>
        </authorList>
    </citation>
    <scope>NUCLEOTIDE SEQUENCE [LARGE SCALE GENOMIC DNA]</scope>
</reference>
<evidence type="ECO:0000256" key="1">
    <source>
        <dbReference type="SAM" id="MobiDB-lite"/>
    </source>
</evidence>
<gene>
    <name evidence="2" type="ORF">BQ2448_5557</name>
</gene>